<feature type="compositionally biased region" description="Basic and acidic residues" evidence="1">
    <location>
        <begin position="1"/>
        <end position="16"/>
    </location>
</feature>
<evidence type="ECO:0000313" key="2">
    <source>
        <dbReference type="EMBL" id="OEJ21071.1"/>
    </source>
</evidence>
<dbReference type="AlphaFoldDB" id="A0A1E5NXU0"/>
<feature type="region of interest" description="Disordered" evidence="1">
    <location>
        <begin position="83"/>
        <end position="112"/>
    </location>
</feature>
<dbReference type="Proteomes" id="UP000095705">
    <property type="component" value="Plasmid pACMP1"/>
</dbReference>
<comment type="caution">
    <text evidence="2">The sequence shown here is derived from an EMBL/GenBank/DDBJ whole genome shotgun (WGS) entry which is preliminary data.</text>
</comment>
<sequence>MTEPVESRPWRPEDGPAPKVWSWPAGDRPALRVWSCGAWRYAAVMARHDYPDGRVIYQVAVDLDGSTTVVPRAYEWPQPALRLAHPSQSEPSASGPPTLARGRARSIDSAGA</sequence>
<protein>
    <submittedName>
        <fullName evidence="2">Uncharacterized protein</fullName>
    </submittedName>
</protein>
<accession>A0A1E5NXU0</accession>
<organism evidence="2 3">
    <name type="scientific">Streptomyces subrutilus</name>
    <dbReference type="NCBI Taxonomy" id="36818"/>
    <lineage>
        <taxon>Bacteria</taxon>
        <taxon>Bacillati</taxon>
        <taxon>Actinomycetota</taxon>
        <taxon>Actinomycetes</taxon>
        <taxon>Kitasatosporales</taxon>
        <taxon>Streptomycetaceae</taxon>
        <taxon>Streptomyces</taxon>
    </lineage>
</organism>
<geneLocation type="plasmid" evidence="3">
    <name>pacmp1</name>
</geneLocation>
<evidence type="ECO:0000256" key="1">
    <source>
        <dbReference type="SAM" id="MobiDB-lite"/>
    </source>
</evidence>
<dbReference type="EMBL" id="MEHK01000005">
    <property type="protein sequence ID" value="OEJ21071.1"/>
    <property type="molecule type" value="Genomic_DNA"/>
</dbReference>
<feature type="region of interest" description="Disordered" evidence="1">
    <location>
        <begin position="1"/>
        <end position="21"/>
    </location>
</feature>
<proteinExistence type="predicted"/>
<evidence type="ECO:0000313" key="3">
    <source>
        <dbReference type="Proteomes" id="UP000095705"/>
    </source>
</evidence>
<keyword evidence="3" id="KW-1185">Reference proteome</keyword>
<keyword evidence="2" id="KW-0614">Plasmid</keyword>
<reference evidence="2 3" key="1">
    <citation type="submission" date="2016-08" db="EMBL/GenBank/DDBJ databases">
        <title>The complete genome of Streptomyces subrutilus 10-1-1.</title>
        <authorList>
            <person name="Chen X."/>
        </authorList>
    </citation>
    <scope>NUCLEOTIDE SEQUENCE [LARGE SCALE GENOMIC DNA]</scope>
    <source>
        <strain evidence="2 3">10-1-1</strain>
        <plasmid evidence="3">pacmp1</plasmid>
    </source>
</reference>
<name>A0A1E5NXU0_9ACTN</name>
<gene>
    <name evidence="2" type="ORF">BGK67_34830</name>
</gene>